<name>A0AAV2R384_MEGNR</name>
<feature type="region of interest" description="Disordered" evidence="2">
    <location>
        <begin position="1"/>
        <end position="43"/>
    </location>
</feature>
<dbReference type="PANTHER" id="PTHR19143">
    <property type="entry name" value="FIBRINOGEN/TENASCIN/ANGIOPOEITIN"/>
    <property type="match status" value="1"/>
</dbReference>
<accession>A0AAV2R384</accession>
<dbReference type="Pfam" id="PF00147">
    <property type="entry name" value="Fibrinogen_C"/>
    <property type="match status" value="1"/>
</dbReference>
<dbReference type="GO" id="GO:0005615">
    <property type="term" value="C:extracellular space"/>
    <property type="evidence" value="ECO:0007669"/>
    <property type="project" value="TreeGrafter"/>
</dbReference>
<dbReference type="Proteomes" id="UP001497623">
    <property type="component" value="Unassembled WGS sequence"/>
</dbReference>
<feature type="region of interest" description="Disordered" evidence="2">
    <location>
        <begin position="69"/>
        <end position="90"/>
    </location>
</feature>
<keyword evidence="1" id="KW-0175">Coiled coil</keyword>
<dbReference type="InterPro" id="IPR036056">
    <property type="entry name" value="Fibrinogen-like_C"/>
</dbReference>
<evidence type="ECO:0000256" key="2">
    <source>
        <dbReference type="SAM" id="MobiDB-lite"/>
    </source>
</evidence>
<evidence type="ECO:0000313" key="4">
    <source>
        <dbReference type="EMBL" id="CAL4108631.1"/>
    </source>
</evidence>
<dbReference type="SMART" id="SM00186">
    <property type="entry name" value="FBG"/>
    <property type="match status" value="1"/>
</dbReference>
<feature type="compositionally biased region" description="Low complexity" evidence="2">
    <location>
        <begin position="76"/>
        <end position="86"/>
    </location>
</feature>
<dbReference type="PROSITE" id="PS51406">
    <property type="entry name" value="FIBRINOGEN_C_2"/>
    <property type="match status" value="1"/>
</dbReference>
<feature type="domain" description="Fibrinogen C-terminal" evidence="3">
    <location>
        <begin position="147"/>
        <end position="370"/>
    </location>
</feature>
<reference evidence="4 5" key="1">
    <citation type="submission" date="2024-05" db="EMBL/GenBank/DDBJ databases">
        <authorList>
            <person name="Wallberg A."/>
        </authorList>
    </citation>
    <scope>NUCLEOTIDE SEQUENCE [LARGE SCALE GENOMIC DNA]</scope>
</reference>
<gene>
    <name evidence="4" type="ORF">MNOR_LOCUS18945</name>
</gene>
<evidence type="ECO:0000313" key="5">
    <source>
        <dbReference type="Proteomes" id="UP001497623"/>
    </source>
</evidence>
<proteinExistence type="predicted"/>
<comment type="caution">
    <text evidence="4">The sequence shown here is derived from an EMBL/GenBank/DDBJ whole genome shotgun (WGS) entry which is preliminary data.</text>
</comment>
<dbReference type="InterPro" id="IPR050373">
    <property type="entry name" value="Fibrinogen_C-term_domain"/>
</dbReference>
<dbReference type="EMBL" id="CAXKWB010013812">
    <property type="protein sequence ID" value="CAL4108631.1"/>
    <property type="molecule type" value="Genomic_DNA"/>
</dbReference>
<sequence>SRNSGCGGASADPSVHPQLQHQQHHHRETGIAASSNTPPPPQHIARMRMLITLLLLGFVSQSLCASTDTETRRARTLTSTRSLSSSGPEIGNKMEQQLAAILAAISSSNEKTERALAELKSEMSLVKASVSSTQEQIKLIRQDSNLMLGSMFQPSCDEIAQNLNNPAETLVGVYTIKPPNGGTAQVRCELNRSVGWTIILSRTDGLQPFDKTYAEYQKGFGNPSGEHWIGLDVLHRLTSTKTHQLRVLLEDFDGKKAWVQYNKFQVGGPEDKYRLNVGDYEADSAIGDGLETHNGMPFSTYDQDSDKKSEANCAQMFGGRGGWWYNSCYNVLPTGAYRKTGKDWGGVAWWPWRDVKHSLKAITLMIRPRDY</sequence>
<dbReference type="SUPFAM" id="SSF56496">
    <property type="entry name" value="Fibrinogen C-terminal domain-like"/>
    <property type="match status" value="1"/>
</dbReference>
<dbReference type="AlphaFoldDB" id="A0AAV2R384"/>
<dbReference type="InterPro" id="IPR002181">
    <property type="entry name" value="Fibrinogen_a/b/g_C_dom"/>
</dbReference>
<evidence type="ECO:0000256" key="1">
    <source>
        <dbReference type="SAM" id="Coils"/>
    </source>
</evidence>
<evidence type="ECO:0000259" key="3">
    <source>
        <dbReference type="PROSITE" id="PS51406"/>
    </source>
</evidence>
<dbReference type="InterPro" id="IPR014716">
    <property type="entry name" value="Fibrinogen_a/b/g_C_1"/>
</dbReference>
<dbReference type="Gene3D" id="3.90.215.10">
    <property type="entry name" value="Gamma Fibrinogen, chain A, domain 1"/>
    <property type="match status" value="1"/>
</dbReference>
<dbReference type="CDD" id="cd00087">
    <property type="entry name" value="FReD"/>
    <property type="match status" value="1"/>
</dbReference>
<feature type="coiled-coil region" evidence="1">
    <location>
        <begin position="102"/>
        <end position="136"/>
    </location>
</feature>
<keyword evidence="5" id="KW-1185">Reference proteome</keyword>
<organism evidence="4 5">
    <name type="scientific">Meganyctiphanes norvegica</name>
    <name type="common">Northern krill</name>
    <name type="synonym">Thysanopoda norvegica</name>
    <dbReference type="NCBI Taxonomy" id="48144"/>
    <lineage>
        <taxon>Eukaryota</taxon>
        <taxon>Metazoa</taxon>
        <taxon>Ecdysozoa</taxon>
        <taxon>Arthropoda</taxon>
        <taxon>Crustacea</taxon>
        <taxon>Multicrustacea</taxon>
        <taxon>Malacostraca</taxon>
        <taxon>Eumalacostraca</taxon>
        <taxon>Eucarida</taxon>
        <taxon>Euphausiacea</taxon>
        <taxon>Euphausiidae</taxon>
        <taxon>Meganyctiphanes</taxon>
    </lineage>
</organism>
<feature type="non-terminal residue" evidence="4">
    <location>
        <position position="1"/>
    </location>
</feature>
<protein>
    <recommendedName>
        <fullName evidence="3">Fibrinogen C-terminal domain-containing protein</fullName>
    </recommendedName>
</protein>